<dbReference type="AlphaFoldDB" id="A0A5J9WU25"/>
<keyword evidence="3" id="KW-1185">Reference proteome</keyword>
<accession>A0A5J9WU25</accession>
<dbReference type="Gramene" id="TVU51699">
    <property type="protein sequence ID" value="TVU51699"/>
    <property type="gene ID" value="EJB05_03140"/>
</dbReference>
<evidence type="ECO:0000256" key="1">
    <source>
        <dbReference type="SAM" id="MobiDB-lite"/>
    </source>
</evidence>
<protein>
    <submittedName>
        <fullName evidence="2">Uncharacterized protein</fullName>
    </submittedName>
</protein>
<evidence type="ECO:0000313" key="3">
    <source>
        <dbReference type="Proteomes" id="UP000324897"/>
    </source>
</evidence>
<feature type="compositionally biased region" description="Polar residues" evidence="1">
    <location>
        <begin position="16"/>
        <end position="34"/>
    </location>
</feature>
<feature type="region of interest" description="Disordered" evidence="1">
    <location>
        <begin position="1"/>
        <end position="76"/>
    </location>
</feature>
<proteinExistence type="predicted"/>
<organism evidence="2 3">
    <name type="scientific">Eragrostis curvula</name>
    <name type="common">weeping love grass</name>
    <dbReference type="NCBI Taxonomy" id="38414"/>
    <lineage>
        <taxon>Eukaryota</taxon>
        <taxon>Viridiplantae</taxon>
        <taxon>Streptophyta</taxon>
        <taxon>Embryophyta</taxon>
        <taxon>Tracheophyta</taxon>
        <taxon>Spermatophyta</taxon>
        <taxon>Magnoliopsida</taxon>
        <taxon>Liliopsida</taxon>
        <taxon>Poales</taxon>
        <taxon>Poaceae</taxon>
        <taxon>PACMAD clade</taxon>
        <taxon>Chloridoideae</taxon>
        <taxon>Eragrostideae</taxon>
        <taxon>Eragrostidinae</taxon>
        <taxon>Eragrostis</taxon>
    </lineage>
</organism>
<sequence>MDPLAGLQADELGESQPPQQAASPVTKDGSSTTLPALPVGKGNLASRRAKRQQSPPLDEERSGTGRSLILRPAEKH</sequence>
<name>A0A5J9WU25_9POAL</name>
<gene>
    <name evidence="2" type="ORF">EJB05_03140</name>
</gene>
<reference evidence="2 3" key="1">
    <citation type="journal article" date="2019" name="Sci. Rep.">
        <title>A high-quality genome of Eragrostis curvula grass provides insights into Poaceae evolution and supports new strategies to enhance forage quality.</title>
        <authorList>
            <person name="Carballo J."/>
            <person name="Santos B.A.C.M."/>
            <person name="Zappacosta D."/>
            <person name="Garbus I."/>
            <person name="Selva J.P."/>
            <person name="Gallo C.A."/>
            <person name="Diaz A."/>
            <person name="Albertini E."/>
            <person name="Caccamo M."/>
            <person name="Echenique V."/>
        </authorList>
    </citation>
    <scope>NUCLEOTIDE SEQUENCE [LARGE SCALE GENOMIC DNA]</scope>
    <source>
        <strain evidence="3">cv. Victoria</strain>
        <tissue evidence="2">Leaf</tissue>
    </source>
</reference>
<comment type="caution">
    <text evidence="2">The sequence shown here is derived from an EMBL/GenBank/DDBJ whole genome shotgun (WGS) entry which is preliminary data.</text>
</comment>
<dbReference type="Proteomes" id="UP000324897">
    <property type="component" value="Chromosome 6"/>
</dbReference>
<evidence type="ECO:0000313" key="2">
    <source>
        <dbReference type="EMBL" id="TVU51699.1"/>
    </source>
</evidence>
<dbReference type="EMBL" id="RWGY01000002">
    <property type="protein sequence ID" value="TVU51699.1"/>
    <property type="molecule type" value="Genomic_DNA"/>
</dbReference>